<dbReference type="PANTHER" id="PTHR42865">
    <property type="entry name" value="PROTON/GLUTAMATE-ASPARTATE SYMPORTER"/>
    <property type="match status" value="1"/>
</dbReference>
<evidence type="ECO:0000256" key="6">
    <source>
        <dbReference type="ARBA" id="ARBA00023136"/>
    </source>
</evidence>
<dbReference type="Pfam" id="PF00375">
    <property type="entry name" value="SDF"/>
    <property type="match status" value="1"/>
</dbReference>
<dbReference type="Proteomes" id="UP000076234">
    <property type="component" value="Chromosome"/>
</dbReference>
<feature type="transmembrane region" description="Helical" evidence="7">
    <location>
        <begin position="79"/>
        <end position="102"/>
    </location>
</feature>
<dbReference type="STRING" id="1219058.AOA14_14605"/>
<organism evidence="8 9">
    <name type="scientific">Sphingopyxis terrae subsp. terrae NBRC 15098</name>
    <dbReference type="NCBI Taxonomy" id="1219058"/>
    <lineage>
        <taxon>Bacteria</taxon>
        <taxon>Pseudomonadati</taxon>
        <taxon>Pseudomonadota</taxon>
        <taxon>Alphaproteobacteria</taxon>
        <taxon>Sphingomonadales</taxon>
        <taxon>Sphingomonadaceae</taxon>
        <taxon>Sphingopyxis</taxon>
    </lineage>
</organism>
<dbReference type="RefSeq" id="WP_082819946.1">
    <property type="nucleotide sequence ID" value="NZ_CP013342.1"/>
</dbReference>
<keyword evidence="5 7" id="KW-1133">Transmembrane helix</keyword>
<reference evidence="9" key="1">
    <citation type="submission" date="2015-11" db="EMBL/GenBank/DDBJ databases">
        <title>Complete genome sequence of a polyethylene glycol-degrading strain Sphingopyxis terrae strain 203-1 (NBRC 15098).</title>
        <authorList>
            <person name="Yoshiyuki O."/>
            <person name="Shouta N."/>
            <person name="Nagata Y."/>
            <person name="Numata M."/>
            <person name="Tsuchikane K."/>
            <person name="Hosoyama A."/>
            <person name="Yamazoe A."/>
            <person name="Tsuda M."/>
            <person name="Fujita N."/>
            <person name="Kawai F."/>
        </authorList>
    </citation>
    <scope>NUCLEOTIDE SEQUENCE [LARGE SCALE GENOMIC DNA]</scope>
    <source>
        <strain evidence="9">203-1</strain>
    </source>
</reference>
<feature type="transmembrane region" description="Helical" evidence="7">
    <location>
        <begin position="144"/>
        <end position="166"/>
    </location>
</feature>
<gene>
    <name evidence="8" type="ORF">AOA14_14605</name>
</gene>
<keyword evidence="2" id="KW-0813">Transport</keyword>
<keyword evidence="4 7" id="KW-0812">Transmembrane</keyword>
<dbReference type="SUPFAM" id="SSF118215">
    <property type="entry name" value="Proton glutamate symport protein"/>
    <property type="match status" value="1"/>
</dbReference>
<evidence type="ECO:0000256" key="7">
    <source>
        <dbReference type="SAM" id="Phobius"/>
    </source>
</evidence>
<accession>A0A142W1E6</accession>
<feature type="transmembrane region" description="Helical" evidence="7">
    <location>
        <begin position="46"/>
        <end position="67"/>
    </location>
</feature>
<dbReference type="GO" id="GO:0015293">
    <property type="term" value="F:symporter activity"/>
    <property type="evidence" value="ECO:0007669"/>
    <property type="project" value="UniProtKB-KW"/>
</dbReference>
<proteinExistence type="predicted"/>
<evidence type="ECO:0000313" key="8">
    <source>
        <dbReference type="EMBL" id="AMU95841.1"/>
    </source>
</evidence>
<evidence type="ECO:0000256" key="3">
    <source>
        <dbReference type="ARBA" id="ARBA00022475"/>
    </source>
</evidence>
<evidence type="ECO:0000256" key="5">
    <source>
        <dbReference type="ARBA" id="ARBA00022989"/>
    </source>
</evidence>
<dbReference type="EMBL" id="CP013342">
    <property type="protein sequence ID" value="AMU95841.1"/>
    <property type="molecule type" value="Genomic_DNA"/>
</dbReference>
<feature type="transmembrane region" description="Helical" evidence="7">
    <location>
        <begin position="222"/>
        <end position="248"/>
    </location>
</feature>
<evidence type="ECO:0000256" key="2">
    <source>
        <dbReference type="ARBA" id="ARBA00022448"/>
    </source>
</evidence>
<dbReference type="AlphaFoldDB" id="A0A142W1E6"/>
<comment type="subcellular location">
    <subcellularLocation>
        <location evidence="1">Cell membrane</location>
        <topology evidence="1">Multi-pass membrane protein</topology>
    </subcellularLocation>
</comment>
<dbReference type="PRINTS" id="PR00173">
    <property type="entry name" value="EDTRNSPORT"/>
</dbReference>
<feature type="transmembrane region" description="Helical" evidence="7">
    <location>
        <begin position="187"/>
        <end position="210"/>
    </location>
</feature>
<dbReference type="PANTHER" id="PTHR42865:SF7">
    <property type="entry name" value="PROTON_GLUTAMATE-ASPARTATE SYMPORTER"/>
    <property type="match status" value="1"/>
</dbReference>
<dbReference type="InterPro" id="IPR001991">
    <property type="entry name" value="Na-dicarboxylate_symporter"/>
</dbReference>
<reference evidence="8 9" key="2">
    <citation type="journal article" date="2016" name="Genome Announc.">
        <title>Complete Genome Sequence of Sphingopyxis terrae Strain 203-1 (NBRC 111660), a Polyethylene Glycol Degrader.</title>
        <authorList>
            <person name="Ohtsubo Y."/>
            <person name="Nonoyama S."/>
            <person name="Nagata Y."/>
            <person name="Numata M."/>
            <person name="Tsuchikane K."/>
            <person name="Hosoyama A."/>
            <person name="Yamazoe A."/>
            <person name="Tsuda M."/>
            <person name="Fujita N."/>
            <person name="Kawai F."/>
        </authorList>
    </citation>
    <scope>NUCLEOTIDE SEQUENCE [LARGE SCALE GENOMIC DNA]</scope>
    <source>
        <strain evidence="8 9">203-1</strain>
    </source>
</reference>
<dbReference type="InterPro" id="IPR036458">
    <property type="entry name" value="Na:dicarbo_symporter_sf"/>
</dbReference>
<keyword evidence="6 7" id="KW-0472">Membrane</keyword>
<evidence type="ECO:0000256" key="1">
    <source>
        <dbReference type="ARBA" id="ARBA00004651"/>
    </source>
</evidence>
<name>A0A142W1E6_9SPHN</name>
<dbReference type="Gene3D" id="1.10.3860.10">
    <property type="entry name" value="Sodium:dicarboxylate symporter"/>
    <property type="match status" value="1"/>
</dbReference>
<dbReference type="KEGG" id="ster:AOA14_14605"/>
<dbReference type="GO" id="GO:0005886">
    <property type="term" value="C:plasma membrane"/>
    <property type="evidence" value="ECO:0007669"/>
    <property type="project" value="UniProtKB-SubCell"/>
</dbReference>
<feature type="transmembrane region" description="Helical" evidence="7">
    <location>
        <begin position="355"/>
        <end position="379"/>
    </location>
</feature>
<evidence type="ECO:0000256" key="4">
    <source>
        <dbReference type="ARBA" id="ARBA00022692"/>
    </source>
</evidence>
<protein>
    <submittedName>
        <fullName evidence="8">Sodium:dicarboxylate symporter</fullName>
    </submittedName>
</protein>
<evidence type="ECO:0000313" key="9">
    <source>
        <dbReference type="Proteomes" id="UP000076234"/>
    </source>
</evidence>
<keyword evidence="3" id="KW-1003">Cell membrane</keyword>
<sequence length="415" mass="42286">MKSAWIILSSLIAGMLLGILLDMAAPTAGTASLPYVETVGLLWLKALTMPIIPLIVALLITGITATADAARAGTLAARSVGIFMVSIFLTGLMSLLVTPLLLRLFPLSQGAAAALRGGLGGATEAPPSPTFSDFILGLIPANPIAAAAETTVLPLIVFTTIFAFAMTRIAPDARASLSGLFKALGDTMLVVIGWVLALAPIGVFALGYALAIKAGLAAFGGLLHYVLIVSGVGVCCILLGLALAWLVVGVAPARFVRAMVPTLAVALSTQSSLASLPAMLRATEDLGVDPKKADIVLPLAVALFRFTSPAMNLAVVVYIAWLFGLTLSPWTMAVGLAVAMAAALSSVSLPGSISYVTSIAPIAVSMGVPVAPLGLLVAVETFPDIFRTLGNVIADVAATKYAADGVRDEAEGEAA</sequence>